<feature type="compositionally biased region" description="Low complexity" evidence="1">
    <location>
        <begin position="474"/>
        <end position="505"/>
    </location>
</feature>
<keyword evidence="3" id="KW-1185">Reference proteome</keyword>
<name>A0AAD7XW48_9FUNG</name>
<feature type="compositionally biased region" description="Low complexity" evidence="1">
    <location>
        <begin position="559"/>
        <end position="603"/>
    </location>
</feature>
<sequence length="624" mass="65182">MLCFALSAIALCFSEPALRLTLLFACLVQLFGFPDTVLLSLCLFEDMLWCSFVGFLKKWVPIAKPRSNERLLQAKATLKPKPPVRPPLSGLVVTCISRSGEVLSEHAVRFSPSYRPPVGVSCVHEGSKVVSGCCCGVFPTLSSAVGVDALSAHEEAHTRPAVAVAPARAVDVDDVASAVDDGAVPTGDEGVGLDRVGVPPVDVGVDDVPGSGGDISEDDGDSVSAGVDVGVVEDVGVVLAAVDDAVVEDVDVGEEVPALGGDVPAGGVDEDVPAVAAVANDVAAVDVDDDDVFEELSFLFTHLSVDDPFDEDTRMAPPFDWRYIEPIDDMEVDDDLLSVMSISLGNSPFFNDEDPIMIDMPSPQLPSRPATPPPSPPPSPTPIPMEVDMPILSPIITTAAATTTTNTATTTTTIMPTPTMPNLMPDPIPVITTDTTRTTTNSATTIVTSPPRTVLNPTMALIQSRIQRIRQTVLTTATPSSTPATTTSVTTTTTTNAAATTSSSSRVNADMPPPPPRPRRTTTLTVTPRTTTTSTVTSTPSSSGIVRPDMPPPPPRPPRATATPSSSSHRLSSSSSSSNTANPSPRSESAQQQQQTPVTTTSATPPPSLPTDVREAQEALGLFD</sequence>
<dbReference type="Proteomes" id="UP001234581">
    <property type="component" value="Unassembled WGS sequence"/>
</dbReference>
<evidence type="ECO:0000313" key="2">
    <source>
        <dbReference type="EMBL" id="KAJ8652282.1"/>
    </source>
</evidence>
<organism evidence="2 3">
    <name type="scientific">Lichtheimia ornata</name>
    <dbReference type="NCBI Taxonomy" id="688661"/>
    <lineage>
        <taxon>Eukaryota</taxon>
        <taxon>Fungi</taxon>
        <taxon>Fungi incertae sedis</taxon>
        <taxon>Mucoromycota</taxon>
        <taxon>Mucoromycotina</taxon>
        <taxon>Mucoromycetes</taxon>
        <taxon>Mucorales</taxon>
        <taxon>Lichtheimiaceae</taxon>
        <taxon>Lichtheimia</taxon>
    </lineage>
</organism>
<feature type="compositionally biased region" description="Low complexity" evidence="1">
    <location>
        <begin position="521"/>
        <end position="543"/>
    </location>
</feature>
<proteinExistence type="predicted"/>
<evidence type="ECO:0000256" key="1">
    <source>
        <dbReference type="SAM" id="MobiDB-lite"/>
    </source>
</evidence>
<dbReference type="GeneID" id="83219483"/>
<comment type="caution">
    <text evidence="2">The sequence shown here is derived from an EMBL/GenBank/DDBJ whole genome shotgun (WGS) entry which is preliminary data.</text>
</comment>
<dbReference type="EMBL" id="JARTCD010000111">
    <property type="protein sequence ID" value="KAJ8652282.1"/>
    <property type="molecule type" value="Genomic_DNA"/>
</dbReference>
<feature type="compositionally biased region" description="Pro residues" evidence="1">
    <location>
        <begin position="549"/>
        <end position="558"/>
    </location>
</feature>
<feature type="compositionally biased region" description="Pro residues" evidence="1">
    <location>
        <begin position="363"/>
        <end position="383"/>
    </location>
</feature>
<protein>
    <submittedName>
        <fullName evidence="2">Uncharacterized protein</fullName>
    </submittedName>
</protein>
<feature type="region of interest" description="Disordered" evidence="1">
    <location>
        <begin position="474"/>
        <end position="624"/>
    </location>
</feature>
<evidence type="ECO:0000313" key="3">
    <source>
        <dbReference type="Proteomes" id="UP001234581"/>
    </source>
</evidence>
<reference evidence="2 3" key="1">
    <citation type="submission" date="2023-03" db="EMBL/GenBank/DDBJ databases">
        <title>Genome sequence of Lichtheimia ornata CBS 291.66.</title>
        <authorList>
            <person name="Mohabir J.T."/>
            <person name="Shea T.P."/>
            <person name="Kurbessoian T."/>
            <person name="Berby B."/>
            <person name="Fontaine J."/>
            <person name="Livny J."/>
            <person name="Gnirke A."/>
            <person name="Stajich J.E."/>
            <person name="Cuomo C.A."/>
        </authorList>
    </citation>
    <scope>NUCLEOTIDE SEQUENCE [LARGE SCALE GENOMIC DNA]</scope>
    <source>
        <strain evidence="2">CBS 291.66</strain>
    </source>
</reference>
<dbReference type="RefSeq" id="XP_058337196.1">
    <property type="nucleotide sequence ID" value="XM_058492042.1"/>
</dbReference>
<accession>A0AAD7XW48</accession>
<dbReference type="AlphaFoldDB" id="A0AAD7XW48"/>
<feature type="region of interest" description="Disordered" evidence="1">
    <location>
        <begin position="359"/>
        <end position="383"/>
    </location>
</feature>
<gene>
    <name evidence="2" type="ORF">O0I10_012095</name>
</gene>